<dbReference type="RefSeq" id="WP_168984020.1">
    <property type="nucleotide sequence ID" value="NZ_JABAGI010000003.1"/>
</dbReference>
<reference evidence="1 2" key="1">
    <citation type="submission" date="2020-04" db="EMBL/GenBank/DDBJ databases">
        <authorList>
            <person name="Hitch T.C.A."/>
            <person name="Wylensek D."/>
            <person name="Clavel T."/>
        </authorList>
    </citation>
    <scope>NUCLEOTIDE SEQUENCE [LARGE SCALE GENOMIC DNA]</scope>
    <source>
        <strain evidence="1 2">BSM-130-P53-3C</strain>
    </source>
</reference>
<organism evidence="1 2">
    <name type="scientific">Bifidobacterium thermophilum</name>
    <dbReference type="NCBI Taxonomy" id="33905"/>
    <lineage>
        <taxon>Bacteria</taxon>
        <taxon>Bacillati</taxon>
        <taxon>Actinomycetota</taxon>
        <taxon>Actinomycetes</taxon>
        <taxon>Bifidobacteriales</taxon>
        <taxon>Bifidobacteriaceae</taxon>
        <taxon>Bifidobacterium</taxon>
    </lineage>
</organism>
<gene>
    <name evidence="1" type="ORF">HF844_03750</name>
</gene>
<evidence type="ECO:0000313" key="2">
    <source>
        <dbReference type="Proteomes" id="UP000588369"/>
    </source>
</evidence>
<dbReference type="EMBL" id="JABAGI010000003">
    <property type="protein sequence ID" value="NME61920.1"/>
    <property type="molecule type" value="Genomic_DNA"/>
</dbReference>
<proteinExistence type="predicted"/>
<comment type="caution">
    <text evidence="1">The sequence shown here is derived from an EMBL/GenBank/DDBJ whole genome shotgun (WGS) entry which is preliminary data.</text>
</comment>
<evidence type="ECO:0000313" key="1">
    <source>
        <dbReference type="EMBL" id="NME61920.1"/>
    </source>
</evidence>
<name>A0A7X9RMK4_9BIFI</name>
<accession>A0A7X9RMK4</accession>
<dbReference type="AlphaFoldDB" id="A0A7X9RMK4"/>
<sequence>MIAITHNTAATWLRRHYPDPRFWQTHDFDTAADRLEEWALNDGDAVEYCHNRPAVWKCHPGAPTPYCDVCGHDWSATLHWDASENGYDAIPQDVLDNIMEEAEYE</sequence>
<dbReference type="Proteomes" id="UP000588369">
    <property type="component" value="Unassembled WGS sequence"/>
</dbReference>
<protein>
    <submittedName>
        <fullName evidence="1">Uncharacterized protein</fullName>
    </submittedName>
</protein>